<dbReference type="PROSITE" id="PS51259">
    <property type="entry name" value="MHD2"/>
    <property type="match status" value="1"/>
</dbReference>
<dbReference type="Proteomes" id="UP001150907">
    <property type="component" value="Unassembled WGS sequence"/>
</dbReference>
<feature type="non-terminal residue" evidence="4">
    <location>
        <position position="947"/>
    </location>
</feature>
<gene>
    <name evidence="4" type="ORF">H4R26_004876</name>
</gene>
<organism evidence="4 5">
    <name type="scientific">Coemansia thaxteri</name>
    <dbReference type="NCBI Taxonomy" id="2663907"/>
    <lineage>
        <taxon>Eukaryota</taxon>
        <taxon>Fungi</taxon>
        <taxon>Fungi incertae sedis</taxon>
        <taxon>Zoopagomycota</taxon>
        <taxon>Kickxellomycotina</taxon>
        <taxon>Kickxellomycetes</taxon>
        <taxon>Kickxellales</taxon>
        <taxon>Kickxellaceae</taxon>
        <taxon>Coemansia</taxon>
    </lineage>
</organism>
<accession>A0A9W8BBT9</accession>
<evidence type="ECO:0000259" key="1">
    <source>
        <dbReference type="PROSITE" id="PS50004"/>
    </source>
</evidence>
<evidence type="ECO:0008006" key="6">
    <source>
        <dbReference type="Google" id="ProtNLM"/>
    </source>
</evidence>
<dbReference type="InterPro" id="IPR014772">
    <property type="entry name" value="Munc13_dom-2"/>
</dbReference>
<dbReference type="InterPro" id="IPR035892">
    <property type="entry name" value="C2_domain_sf"/>
</dbReference>
<dbReference type="InterPro" id="IPR014770">
    <property type="entry name" value="Munc13_1"/>
</dbReference>
<dbReference type="OrthoDB" id="2015333at2759"/>
<dbReference type="PANTHER" id="PTHR47263">
    <property type="entry name" value="ADENYLATE CYCLASE ACTIVATION PROTEIN GIT1"/>
    <property type="match status" value="1"/>
</dbReference>
<evidence type="ECO:0000313" key="4">
    <source>
        <dbReference type="EMBL" id="KAJ1999878.1"/>
    </source>
</evidence>
<evidence type="ECO:0000259" key="2">
    <source>
        <dbReference type="PROSITE" id="PS51258"/>
    </source>
</evidence>
<name>A0A9W8BBT9_9FUNG</name>
<dbReference type="Gene3D" id="1.20.58.1100">
    <property type="match status" value="1"/>
</dbReference>
<dbReference type="Pfam" id="PF00168">
    <property type="entry name" value="C2"/>
    <property type="match status" value="1"/>
</dbReference>
<dbReference type="SUPFAM" id="SSF49562">
    <property type="entry name" value="C2 domain (Calcium/lipid-binding domain, CaLB)"/>
    <property type="match status" value="1"/>
</dbReference>
<comment type="caution">
    <text evidence="4">The sequence shown here is derived from an EMBL/GenBank/DDBJ whole genome shotgun (WGS) entry which is preliminary data.</text>
</comment>
<feature type="domain" description="C2" evidence="1">
    <location>
        <begin position="563"/>
        <end position="704"/>
    </location>
</feature>
<protein>
    <recommendedName>
        <fullName evidence="6">C2 domain-containing protein</fullName>
    </recommendedName>
</protein>
<dbReference type="PROSITE" id="PS51258">
    <property type="entry name" value="MHD1"/>
    <property type="match status" value="1"/>
</dbReference>
<keyword evidence="5" id="KW-1185">Reference proteome</keyword>
<reference evidence="4" key="1">
    <citation type="submission" date="2022-07" db="EMBL/GenBank/DDBJ databases">
        <title>Phylogenomic reconstructions and comparative analyses of Kickxellomycotina fungi.</title>
        <authorList>
            <person name="Reynolds N.K."/>
            <person name="Stajich J.E."/>
            <person name="Barry K."/>
            <person name="Grigoriev I.V."/>
            <person name="Crous P."/>
            <person name="Smith M.E."/>
        </authorList>
    </citation>
    <scope>NUCLEOTIDE SEQUENCE</scope>
    <source>
        <strain evidence="4">IMI 214461</strain>
    </source>
</reference>
<evidence type="ECO:0000313" key="5">
    <source>
        <dbReference type="Proteomes" id="UP001150907"/>
    </source>
</evidence>
<feature type="domain" description="MHD1" evidence="2">
    <location>
        <begin position="354"/>
        <end position="472"/>
    </location>
</feature>
<dbReference type="InterPro" id="IPR052811">
    <property type="entry name" value="Glucose_resp_signaling"/>
</dbReference>
<dbReference type="PROSITE" id="PS50004">
    <property type="entry name" value="C2"/>
    <property type="match status" value="1"/>
</dbReference>
<dbReference type="Gene3D" id="1.10.357.50">
    <property type="match status" value="1"/>
</dbReference>
<dbReference type="InterPro" id="IPR000008">
    <property type="entry name" value="C2_dom"/>
</dbReference>
<sequence>MCLLLLKKDQSFAGRPSDFRTPHAYNIWKEREITSLEQLIHSYAMRQSYMSGEQIGARRLKMEASAAESMRDEDIAAAFEYIPAKATQHYRMLVHKAVTHDIVNSQASANSISVLQLSSFAKDLLKQLSIAWRISASYRETCYLDVINEYYEQDLLSSAYLLDAFGKVERIIHLMSPMEWLVPQYQYLLDVESRIEYRALGCTQDAIEELDQQRPETSDQLKRILRALVINDASSPVVTKKPMPNVPGRRQEVMAALEPSIVYRCECLTRQCFGDEAFISSSLDGYAQLAALVLRDYEWCLLLFSMPLLEDGDRRYDIAGIVAEIETEHLYANLKRHIDQFGYSAEGSDTEATLELCRLVSKIEELHSRYSAAPLTGIDTRRLFKETVAIWLRGIDREKAKWAENALKQDSSPRELDIGKHSTSVIDLISCFSQQTTTVQRLLWPDMETKAWFLTEFMKNVDISFKVYASVMLKQFMACLSLPVEGEEARSPGWNSMWNRRKYKEQSLNLSSSTQAAISKLDQSHVVGITAEACIKLNNLAIALDKLYELQEDLGVRETMAALGGDSRPSINGPRPDTFLLSFKVIRAESLEMYKNQYDSAADTSTQPYVKLAVTRQVNSEVTKRSTFGKTRPAPVGVANPRWNESFDLQVSSREEFLAPLEARVCTRDGPKRLGFREKTRARAFFAPPSELAFGVDGSVDVVLDLEPTGHLLLQVTMDGERDDVEFYSGRMFRFLERTMSDMQQRIVEQVSTGIHDYLRQILVAQPARYRASRILNSSYVGIDRGIERSIQFLKRGGHQAPATIRVTQESCCEALIPLIDYLEDSLHTLFVHLYDDTANGVIVKVWGEALLTLEDILLPPLHGTSKGSAKALTEADMQNIFDCLDFLKWYFGGGADKDGISEDVLVNRKYQELHMVREIYFMTSKELMDAYMQELRQSATQPSEET</sequence>
<dbReference type="AlphaFoldDB" id="A0A9W8BBT9"/>
<evidence type="ECO:0000259" key="3">
    <source>
        <dbReference type="PROSITE" id="PS51259"/>
    </source>
</evidence>
<dbReference type="PANTHER" id="PTHR47263:SF1">
    <property type="entry name" value="C2 DOMAIN PROTEIN (AFU_ORTHOLOGUE AFUA_7G02350)"/>
    <property type="match status" value="1"/>
</dbReference>
<dbReference type="EMBL" id="JANBQF010000624">
    <property type="protein sequence ID" value="KAJ1999878.1"/>
    <property type="molecule type" value="Genomic_DNA"/>
</dbReference>
<feature type="domain" description="MHD2" evidence="3">
    <location>
        <begin position="813"/>
        <end position="932"/>
    </location>
</feature>
<proteinExistence type="predicted"/>